<dbReference type="OrthoDB" id="61092at2759"/>
<dbReference type="PROSITE" id="PS50089">
    <property type="entry name" value="ZF_RING_2"/>
    <property type="match status" value="1"/>
</dbReference>
<proteinExistence type="predicted"/>
<organism evidence="11 12">
    <name type="scientific">Caenorhabditis bovis</name>
    <dbReference type="NCBI Taxonomy" id="2654633"/>
    <lineage>
        <taxon>Eukaryota</taxon>
        <taxon>Metazoa</taxon>
        <taxon>Ecdysozoa</taxon>
        <taxon>Nematoda</taxon>
        <taxon>Chromadorea</taxon>
        <taxon>Rhabditida</taxon>
        <taxon>Rhabditina</taxon>
        <taxon>Rhabditomorpha</taxon>
        <taxon>Rhabditoidea</taxon>
        <taxon>Rhabditidae</taxon>
        <taxon>Peloderinae</taxon>
        <taxon>Caenorhabditis</taxon>
    </lineage>
</organism>
<evidence type="ECO:0000256" key="2">
    <source>
        <dbReference type="ARBA" id="ARBA00022723"/>
    </source>
</evidence>
<evidence type="ECO:0000313" key="11">
    <source>
        <dbReference type="EMBL" id="CAB3399240.1"/>
    </source>
</evidence>
<evidence type="ECO:0000256" key="7">
    <source>
        <dbReference type="PROSITE-ProRule" id="PRU00175"/>
    </source>
</evidence>
<evidence type="ECO:0000259" key="9">
    <source>
        <dbReference type="PROSITE" id="PS50089"/>
    </source>
</evidence>
<keyword evidence="4 7" id="KW-0863">Zinc-finger</keyword>
<dbReference type="Proteomes" id="UP000494206">
    <property type="component" value="Unassembled WGS sequence"/>
</dbReference>
<reference evidence="11 12" key="1">
    <citation type="submission" date="2020-04" db="EMBL/GenBank/DDBJ databases">
        <authorList>
            <person name="Laetsch R D."/>
            <person name="Stevens L."/>
            <person name="Kumar S."/>
            <person name="Blaxter L. M."/>
        </authorList>
    </citation>
    <scope>NUCLEOTIDE SEQUENCE [LARGE SCALE GENOMIC DNA]</scope>
</reference>
<evidence type="ECO:0000256" key="1">
    <source>
        <dbReference type="ARBA" id="ARBA00022679"/>
    </source>
</evidence>
<evidence type="ECO:0000313" key="12">
    <source>
        <dbReference type="Proteomes" id="UP000494206"/>
    </source>
</evidence>
<dbReference type="EMBL" id="CADEPM010000002">
    <property type="protein sequence ID" value="CAB3399240.1"/>
    <property type="molecule type" value="Genomic_DNA"/>
</dbReference>
<keyword evidence="1" id="KW-0808">Transferase</keyword>
<evidence type="ECO:0000256" key="3">
    <source>
        <dbReference type="ARBA" id="ARBA00022737"/>
    </source>
</evidence>
<feature type="region of interest" description="Disordered" evidence="8">
    <location>
        <begin position="1"/>
        <end position="40"/>
    </location>
</feature>
<evidence type="ECO:0008006" key="13">
    <source>
        <dbReference type="Google" id="ProtNLM"/>
    </source>
</evidence>
<dbReference type="InterPro" id="IPR013083">
    <property type="entry name" value="Znf_RING/FYVE/PHD"/>
</dbReference>
<dbReference type="SUPFAM" id="SSF57850">
    <property type="entry name" value="RING/U-box"/>
    <property type="match status" value="2"/>
</dbReference>
<feature type="domain" description="RING-type" evidence="9">
    <location>
        <begin position="735"/>
        <end position="778"/>
    </location>
</feature>
<dbReference type="InterPro" id="IPR044066">
    <property type="entry name" value="TRIAD_supradom"/>
</dbReference>
<protein>
    <recommendedName>
        <fullName evidence="13">RBR-type E3 ubiquitin transferase</fullName>
    </recommendedName>
</protein>
<dbReference type="PROSITE" id="PS51873">
    <property type="entry name" value="TRIAD"/>
    <property type="match status" value="1"/>
</dbReference>
<keyword evidence="2" id="KW-0479">Metal-binding</keyword>
<dbReference type="InterPro" id="IPR001841">
    <property type="entry name" value="Znf_RING"/>
</dbReference>
<gene>
    <name evidence="11" type="ORF">CBOVIS_LOCUS2396</name>
</gene>
<comment type="caution">
    <text evidence="11">The sequence shown here is derived from an EMBL/GenBank/DDBJ whole genome shotgun (WGS) entry which is preliminary data.</text>
</comment>
<dbReference type="GO" id="GO:0004842">
    <property type="term" value="F:ubiquitin-protein transferase activity"/>
    <property type="evidence" value="ECO:0007669"/>
    <property type="project" value="InterPro"/>
</dbReference>
<evidence type="ECO:0000256" key="8">
    <source>
        <dbReference type="SAM" id="MobiDB-lite"/>
    </source>
</evidence>
<dbReference type="CDD" id="cd20335">
    <property type="entry name" value="BRcat_RBR"/>
    <property type="match status" value="1"/>
</dbReference>
<feature type="domain" description="RING-type" evidence="10">
    <location>
        <begin position="731"/>
        <end position="959"/>
    </location>
</feature>
<dbReference type="Gene3D" id="3.30.40.10">
    <property type="entry name" value="Zinc/RING finger domain, C3HC4 (zinc finger)"/>
    <property type="match status" value="1"/>
</dbReference>
<dbReference type="InterPro" id="IPR031127">
    <property type="entry name" value="E3_UB_ligase_RBR"/>
</dbReference>
<dbReference type="Gene3D" id="1.20.120.1750">
    <property type="match status" value="1"/>
</dbReference>
<keyword evidence="5" id="KW-0833">Ubl conjugation pathway</keyword>
<evidence type="ECO:0000259" key="10">
    <source>
        <dbReference type="PROSITE" id="PS51873"/>
    </source>
</evidence>
<dbReference type="GO" id="GO:0016567">
    <property type="term" value="P:protein ubiquitination"/>
    <property type="evidence" value="ECO:0007669"/>
    <property type="project" value="InterPro"/>
</dbReference>
<dbReference type="Pfam" id="PF22191">
    <property type="entry name" value="IBR_1"/>
    <property type="match status" value="1"/>
</dbReference>
<dbReference type="PANTHER" id="PTHR11685">
    <property type="entry name" value="RBR FAMILY RING FINGER AND IBR DOMAIN-CONTAINING"/>
    <property type="match status" value="1"/>
</dbReference>
<dbReference type="AlphaFoldDB" id="A0A8S1EEQ6"/>
<evidence type="ECO:0000256" key="4">
    <source>
        <dbReference type="ARBA" id="ARBA00022771"/>
    </source>
</evidence>
<keyword evidence="12" id="KW-1185">Reference proteome</keyword>
<sequence length="977" mass="112972">MAASRRRRHNDSSAEDEDLEPPRQRLLYGPDVNDPEGETNDWYRIHDPDKYVVQMVDLEVKAPHILKNKLNCPLMIRNSMEKEYIKFANEMSYILSPKELMAAEKEIRFWMRKKFADCISSKLIQPVNIKAEHWLLGSAAHQDLRSSLHYNPLLDENRFSLRKGLDVKISEKHSLIFNEKIPEDKTAIEYYRTKFPKAIAVNHLNHVNAHRFLTTIPIYQKHEICMGSLYELFFESKKDMQKAIRDSTKYFKTDLNFSIGTIDYEGKMESFQLEFAYEYGLIPTDSVILKVARVEDLEVTVRILEHHKMTVQLLDDRDRDETMDCCQFRFGMTTMKVSEIPSHLNNEKAAEWLIGRILDLNKVQWMNIQLLRHSSSNEHVDLAIGNPIEAINAILIHNFLFDLRLQKMIEKFQVESLQEYDDNGSLPWKIVELESPSDLPVNVRQLRFRVLFDMARINSYVRKLNNRGDMRNFLQTLRKHLPPSFVKMSIYPRYRLMIPIARNVRIAMNTEIEEMNSAIKRSILREDSLRKGEYGESSAVRIIDDFNETDDDGLIGLEGWSKELVESIFPIFKDLLTPLLVNAEKEETEELLQGTGLAWLRHVENVLFKNIVIDVNNFKKSYSIYGNEESVKACREALKSFNTRKEIITISAKIPIQSPTFNNEIWHILDMQFIQILSEQLKSSITVDAENTDVLEFKGSYASYDLLMKIIKEIDTMVFHRLISNFPALSEVSICPVCTNEVDENHVQMESCGHVYCRKCFDQLINRSILNIGEPARCFATQCHDQISSGDILRTFVDLPIRVNVHVVTKLRPVYQAVLKRWNVGTNSCLKLCPTSNCYGILGQQGAAERSEICYVCQQGYCNECGQRAHDKTCAIFRSGLTLLHDNLSRFGDKRPPGSVKPCPNCRTYIQKIKGCHHIQCVSCKVHFCWICRFKSINATEVHIHLKSTHGSYGYSDYGVLIKLAQQMAMLEQNQGA</sequence>
<evidence type="ECO:0000256" key="6">
    <source>
        <dbReference type="ARBA" id="ARBA00022833"/>
    </source>
</evidence>
<keyword evidence="3" id="KW-0677">Repeat</keyword>
<dbReference type="GO" id="GO:0008270">
    <property type="term" value="F:zinc ion binding"/>
    <property type="evidence" value="ECO:0007669"/>
    <property type="project" value="UniProtKB-KW"/>
</dbReference>
<keyword evidence="6" id="KW-0862">Zinc</keyword>
<accession>A0A8S1EEQ6</accession>
<evidence type="ECO:0000256" key="5">
    <source>
        <dbReference type="ARBA" id="ARBA00022786"/>
    </source>
</evidence>
<name>A0A8S1EEQ6_9PELO</name>